<dbReference type="OrthoDB" id="3166422at2759"/>
<keyword evidence="1" id="KW-0812">Transmembrane</keyword>
<evidence type="ECO:0000256" key="1">
    <source>
        <dbReference type="SAM" id="Phobius"/>
    </source>
</evidence>
<comment type="caution">
    <text evidence="2">The sequence shown here is derived from an EMBL/GenBank/DDBJ whole genome shotgun (WGS) entry which is preliminary data.</text>
</comment>
<protein>
    <submittedName>
        <fullName evidence="2">Uncharacterized protein</fullName>
    </submittedName>
</protein>
<dbReference type="EMBL" id="SSOP01000004">
    <property type="protein sequence ID" value="KAB5596058.1"/>
    <property type="molecule type" value="Genomic_DNA"/>
</dbReference>
<accession>A0A5N5QWJ0</accession>
<name>A0A5N5QWJ0_9AGAM</name>
<organism evidence="2 3">
    <name type="scientific">Ceratobasidium theobromae</name>
    <dbReference type="NCBI Taxonomy" id="1582974"/>
    <lineage>
        <taxon>Eukaryota</taxon>
        <taxon>Fungi</taxon>
        <taxon>Dikarya</taxon>
        <taxon>Basidiomycota</taxon>
        <taxon>Agaricomycotina</taxon>
        <taxon>Agaricomycetes</taxon>
        <taxon>Cantharellales</taxon>
        <taxon>Ceratobasidiaceae</taxon>
        <taxon>Ceratobasidium</taxon>
    </lineage>
</organism>
<feature type="transmembrane region" description="Helical" evidence="1">
    <location>
        <begin position="306"/>
        <end position="330"/>
    </location>
</feature>
<proteinExistence type="predicted"/>
<reference evidence="2 3" key="1">
    <citation type="journal article" date="2019" name="Fungal Biol. Biotechnol.">
        <title>Draft genome sequence of fastidious pathogen Ceratobasidium theobromae, which causes vascular-streak dieback in Theobroma cacao.</title>
        <authorList>
            <person name="Ali S.S."/>
            <person name="Asman A."/>
            <person name="Shao J."/>
            <person name="Firmansyah A.P."/>
            <person name="Susilo A.W."/>
            <person name="Rosmana A."/>
            <person name="McMahon P."/>
            <person name="Junaid M."/>
            <person name="Guest D."/>
            <person name="Kheng T.Y."/>
            <person name="Meinhardt L.W."/>
            <person name="Bailey B.A."/>
        </authorList>
    </citation>
    <scope>NUCLEOTIDE SEQUENCE [LARGE SCALE GENOMIC DNA]</scope>
    <source>
        <strain evidence="2 3">CT2</strain>
    </source>
</reference>
<gene>
    <name evidence="2" type="ORF">CTheo_575</name>
</gene>
<evidence type="ECO:0000313" key="3">
    <source>
        <dbReference type="Proteomes" id="UP000383932"/>
    </source>
</evidence>
<sequence length="383" mass="43513">MEPPVHNVALSIKAPTQVIRIPSRQDAALVSPLSAPWAPGTSLIPKQINNFPRLQYIERPGNDTLPQGWTFHPKPITWNSLPASTPRHSTSHSSTSLDRVVEWGYFHHAERRITTTIDIISKANILQAIVAEVQLLKTDEFTEIIACGEPDITNDKEYTLFRADHFNRTFNRGSAGPCTQEETSKKVYNEDYFKWVLLVGQSAESHLFLPSVQPKKYSCLGRKIAQQVVWDHQNGHITKMDVDNAFSMPECTSLLSALQKRRVTDKQCQKIIRTVIDRFLITKQFKQPLLEQTFRAGHEEGERGPVIIIAILITFAIWAGPMLSVPTAYFRRLRAVAARADRGEYLPHLWYTLIKGLLKEWNDLNIVLALVLSCALICQYMMT</sequence>
<evidence type="ECO:0000313" key="2">
    <source>
        <dbReference type="EMBL" id="KAB5596058.1"/>
    </source>
</evidence>
<dbReference type="AlphaFoldDB" id="A0A5N5QWJ0"/>
<keyword evidence="1" id="KW-1133">Transmembrane helix</keyword>
<keyword evidence="1" id="KW-0472">Membrane</keyword>
<dbReference type="Proteomes" id="UP000383932">
    <property type="component" value="Unassembled WGS sequence"/>
</dbReference>
<keyword evidence="3" id="KW-1185">Reference proteome</keyword>